<sequence length="92" mass="10497">MSGGARLVLQGVHNHQGARLYKIDNNDSHKAFERIRAELAPGGVVVTKMFSLDAKVDRKFKSEQMNYDPRLSLKLLRGYTFSHCTHFSDFIE</sequence>
<evidence type="ECO:0000313" key="1">
    <source>
        <dbReference type="Proteomes" id="UP000035642"/>
    </source>
</evidence>
<dbReference type="WBParaSite" id="ACAC_0000011901-mRNA-1">
    <property type="protein sequence ID" value="ACAC_0000011901-mRNA-1"/>
    <property type="gene ID" value="ACAC_0000011901"/>
</dbReference>
<dbReference type="Proteomes" id="UP000035642">
    <property type="component" value="Unassembled WGS sequence"/>
</dbReference>
<reference evidence="1" key="1">
    <citation type="submission" date="2012-09" db="EMBL/GenBank/DDBJ databases">
        <authorList>
            <person name="Martin A.A."/>
        </authorList>
    </citation>
    <scope>NUCLEOTIDE SEQUENCE</scope>
</reference>
<evidence type="ECO:0000313" key="2">
    <source>
        <dbReference type="WBParaSite" id="ACAC_0000011901-mRNA-1"/>
    </source>
</evidence>
<protein>
    <submittedName>
        <fullName evidence="2">FtsJ domain-containing protein</fullName>
    </submittedName>
</protein>
<organism evidence="1 2">
    <name type="scientific">Angiostrongylus cantonensis</name>
    <name type="common">Rat lungworm</name>
    <dbReference type="NCBI Taxonomy" id="6313"/>
    <lineage>
        <taxon>Eukaryota</taxon>
        <taxon>Metazoa</taxon>
        <taxon>Ecdysozoa</taxon>
        <taxon>Nematoda</taxon>
        <taxon>Chromadorea</taxon>
        <taxon>Rhabditida</taxon>
        <taxon>Rhabditina</taxon>
        <taxon>Rhabditomorpha</taxon>
        <taxon>Strongyloidea</taxon>
        <taxon>Metastrongylidae</taxon>
        <taxon>Angiostrongylus</taxon>
    </lineage>
</organism>
<name>A0A0K0CSX4_ANGCA</name>
<proteinExistence type="predicted"/>
<accession>A0A0K0CSX4</accession>
<dbReference type="AlphaFoldDB" id="A0A0K0CSX4"/>
<reference evidence="2" key="2">
    <citation type="submission" date="2017-02" db="UniProtKB">
        <authorList>
            <consortium name="WormBaseParasite"/>
        </authorList>
    </citation>
    <scope>IDENTIFICATION</scope>
</reference>
<keyword evidence="1" id="KW-1185">Reference proteome</keyword>